<evidence type="ECO:0000313" key="2">
    <source>
        <dbReference type="EMBL" id="QPP06512.1"/>
    </source>
</evidence>
<dbReference type="RefSeq" id="WP_197350340.1">
    <property type="nucleotide sequence ID" value="NZ_CP048882.1"/>
</dbReference>
<organism evidence="2 3">
    <name type="scientific">Streptomyces bathyalis</name>
    <dbReference type="NCBI Taxonomy" id="2710756"/>
    <lineage>
        <taxon>Bacteria</taxon>
        <taxon>Bacillati</taxon>
        <taxon>Actinomycetota</taxon>
        <taxon>Actinomycetes</taxon>
        <taxon>Kitasatosporales</taxon>
        <taxon>Streptomycetaceae</taxon>
        <taxon>Streptomyces</taxon>
    </lineage>
</organism>
<keyword evidence="1" id="KW-0472">Membrane</keyword>
<dbReference type="Proteomes" id="UP000595046">
    <property type="component" value="Chromosome"/>
</dbReference>
<feature type="transmembrane region" description="Helical" evidence="1">
    <location>
        <begin position="104"/>
        <end position="131"/>
    </location>
</feature>
<dbReference type="Pfam" id="PF12730">
    <property type="entry name" value="ABC2_membrane_4"/>
    <property type="match status" value="1"/>
</dbReference>
<keyword evidence="3" id="KW-1185">Reference proteome</keyword>
<accession>A0A7T1T526</accession>
<dbReference type="PANTHER" id="PTHR37305">
    <property type="entry name" value="INTEGRAL MEMBRANE PROTEIN-RELATED"/>
    <property type="match status" value="1"/>
</dbReference>
<keyword evidence="1" id="KW-0812">Transmembrane</keyword>
<feature type="transmembrane region" description="Helical" evidence="1">
    <location>
        <begin position="21"/>
        <end position="44"/>
    </location>
</feature>
<dbReference type="EMBL" id="CP048882">
    <property type="protein sequence ID" value="QPP06512.1"/>
    <property type="molecule type" value="Genomic_DNA"/>
</dbReference>
<evidence type="ECO:0000256" key="1">
    <source>
        <dbReference type="SAM" id="Phobius"/>
    </source>
</evidence>
<protein>
    <submittedName>
        <fullName evidence="2">ABC transporter permease subunit</fullName>
    </submittedName>
</protein>
<feature type="transmembrane region" description="Helical" evidence="1">
    <location>
        <begin position="151"/>
        <end position="173"/>
    </location>
</feature>
<dbReference type="KEGG" id="sbat:G4Z16_08970"/>
<feature type="transmembrane region" description="Helical" evidence="1">
    <location>
        <begin position="232"/>
        <end position="251"/>
    </location>
</feature>
<feature type="transmembrane region" description="Helical" evidence="1">
    <location>
        <begin position="64"/>
        <end position="83"/>
    </location>
</feature>
<dbReference type="PANTHER" id="PTHR37305:SF1">
    <property type="entry name" value="MEMBRANE PROTEIN"/>
    <property type="match status" value="1"/>
</dbReference>
<name>A0A7T1T526_9ACTN</name>
<reference evidence="3" key="1">
    <citation type="submission" date="2020-02" db="EMBL/GenBank/DDBJ databases">
        <title>Streptomyces sp. ASO4wet.</title>
        <authorList>
            <person name="Risdian C."/>
            <person name="Landwehr W."/>
            <person name="Schupp P."/>
            <person name="Wink J."/>
        </authorList>
    </citation>
    <scope>NUCLEOTIDE SEQUENCE [LARGE SCALE GENOMIC DNA]</scope>
    <source>
        <strain evidence="3">ASO4wet</strain>
    </source>
</reference>
<feature type="transmembrane region" description="Helical" evidence="1">
    <location>
        <begin position="180"/>
        <end position="199"/>
    </location>
</feature>
<evidence type="ECO:0000313" key="3">
    <source>
        <dbReference type="Proteomes" id="UP000595046"/>
    </source>
</evidence>
<keyword evidence="1" id="KW-1133">Transmembrane helix</keyword>
<proteinExistence type="predicted"/>
<sequence>MPHTTRVLRSEWTKIRSVRSTLWTLATALIVTVGVSAAICAVTASQFDKLGKQQQATFDATQTSFSGSGLGQLAMIAFGVLVVSSEYSTGMIRTSLAAVPQRTVFLASKIFVATMLVLVVGMATSFLAFFVGQALLGENSVSIEDEGVLRAVLGGGVYMTLIALFSMGLSFVLRSPMLAFAILMPFFFLISNILEAVSATKKYAHYLPDQAGKTITAVVPESLNRPYGPYEGLAIMAGWAVAALIAGWIVLKRRDA</sequence>
<gene>
    <name evidence="2" type="ORF">G4Z16_08970</name>
</gene>
<dbReference type="AlphaFoldDB" id="A0A7T1T526"/>